<dbReference type="Gene3D" id="3.30.559.70">
    <property type="entry name" value="Choline/Carnitine o-acyltransferase, domain 2"/>
    <property type="match status" value="1"/>
</dbReference>
<proteinExistence type="inferred from homology"/>
<evidence type="ECO:0000313" key="7">
    <source>
        <dbReference type="EMBL" id="KAG0253230.1"/>
    </source>
</evidence>
<accession>A0A9P6PUG9</accession>
<dbReference type="EMBL" id="JAAAJB010000599">
    <property type="protein sequence ID" value="KAG0253230.1"/>
    <property type="molecule type" value="Genomic_DNA"/>
</dbReference>
<protein>
    <recommendedName>
        <fullName evidence="6">Choline/carnitine acyltransferase domain-containing protein</fullName>
    </recommendedName>
</protein>
<dbReference type="InterPro" id="IPR000542">
    <property type="entry name" value="Carn_acyl_trans"/>
</dbReference>
<evidence type="ECO:0000313" key="8">
    <source>
        <dbReference type="Proteomes" id="UP000807716"/>
    </source>
</evidence>
<dbReference type="OrthoDB" id="240216at2759"/>
<dbReference type="GO" id="GO:0016746">
    <property type="term" value="F:acyltransferase activity"/>
    <property type="evidence" value="ECO:0007669"/>
    <property type="project" value="UniProtKB-KW"/>
</dbReference>
<keyword evidence="3 5" id="KW-0012">Acyltransferase</keyword>
<evidence type="ECO:0000256" key="3">
    <source>
        <dbReference type="ARBA" id="ARBA00023315"/>
    </source>
</evidence>
<evidence type="ECO:0000256" key="5">
    <source>
        <dbReference type="RuleBase" id="RU003801"/>
    </source>
</evidence>
<dbReference type="InterPro" id="IPR039551">
    <property type="entry name" value="Cho/carn_acyl_trans"/>
</dbReference>
<comment type="similarity">
    <text evidence="1 5">Belongs to the carnitine/choline acetyltransferase family.</text>
</comment>
<reference evidence="7" key="1">
    <citation type="journal article" date="2020" name="Fungal Divers.">
        <title>Resolving the Mortierellaceae phylogeny through synthesis of multi-gene phylogenetics and phylogenomics.</title>
        <authorList>
            <person name="Vandepol N."/>
            <person name="Liber J."/>
            <person name="Desiro A."/>
            <person name="Na H."/>
            <person name="Kennedy M."/>
            <person name="Barry K."/>
            <person name="Grigoriev I.V."/>
            <person name="Miller A.N."/>
            <person name="O'Donnell K."/>
            <person name="Stajich J.E."/>
            <person name="Bonito G."/>
        </authorList>
    </citation>
    <scope>NUCLEOTIDE SEQUENCE</scope>
    <source>
        <strain evidence="7">BC1065</strain>
    </source>
</reference>
<feature type="domain" description="Choline/carnitine acyltransferase" evidence="6">
    <location>
        <begin position="14"/>
        <end position="603"/>
    </location>
</feature>
<dbReference type="Pfam" id="PF00755">
    <property type="entry name" value="Carn_acyltransf"/>
    <property type="match status" value="1"/>
</dbReference>
<dbReference type="PANTHER" id="PTHR22589:SF107">
    <property type="entry name" value="CHOLINE_CARNITINE ACYLTRANSFERASE DOMAIN-CONTAINING PROTEIN"/>
    <property type="match status" value="1"/>
</dbReference>
<dbReference type="PROSITE" id="PS00440">
    <property type="entry name" value="ACYLTRANSF_C_2"/>
    <property type="match status" value="1"/>
</dbReference>
<sequence>MAKTFSNQHKLSKLPVPTLQETLTKYLQTIEPFLSREEHAKNEALAQDFMRPGGLGEKLQQRLLDVDRAAANNWLDDTWWIQKAYHEWREPLLVNSNWYILMRHDRNHAYPLPEQALLPVREGLERFSTFQVKRAAHVTQQLLDFCDDLNAERVPAEMTRAGPLCMHQYSQLIGQTRIPQHGCDRMVHVPFPNLARHIVLIVDDQLFKIDVYSTEGKRLLDGDIERQFLLALDQLTKIEASAPIGLLTCDHRDAWTVAREHLLTVDSQNRAALETIESALFCVTLDSREAATVVDHATDLAAWAKFGMHGHGGHNRWCDKSLNLVFERDGKFMCHGEHSPCDALIPAIIMEKIVQVGTDLNAPRSQALVEPPKHLAFKVDDETRKHLKAAEATIDKLSRDSDCGMLYFNEYGTQFIKKVAKTSPDAYLQMALQLAWYKQQGEGCATYETGSTRAFRNGRTETIRTFSSASKRFCEAMENKAVSTAEKEKLMKQAAAAHSKYQREAANGKGIDRHLMGLRLCLQPGESHPLFQQEVFGKSSAYLLSTSGLFAGDDFFGTGFGAMYPNGYGINYLSGAQVLKFGTESKFSAPNTSTKAFGDILRQSLREMRAVIEANLPEDQKKIAAKL</sequence>
<evidence type="ECO:0000256" key="2">
    <source>
        <dbReference type="ARBA" id="ARBA00022679"/>
    </source>
</evidence>
<dbReference type="InterPro" id="IPR023213">
    <property type="entry name" value="CAT-like_dom_sf"/>
</dbReference>
<evidence type="ECO:0000256" key="4">
    <source>
        <dbReference type="PIRSR" id="PIRSR600542-1"/>
    </source>
</evidence>
<dbReference type="Gene3D" id="3.30.559.10">
    <property type="entry name" value="Chloramphenicol acetyltransferase-like domain"/>
    <property type="match status" value="1"/>
</dbReference>
<gene>
    <name evidence="7" type="ORF">DFQ27_007530</name>
</gene>
<dbReference type="AlphaFoldDB" id="A0A9P6PUG9"/>
<organism evidence="7 8">
    <name type="scientific">Actinomortierella ambigua</name>
    <dbReference type="NCBI Taxonomy" id="1343610"/>
    <lineage>
        <taxon>Eukaryota</taxon>
        <taxon>Fungi</taxon>
        <taxon>Fungi incertae sedis</taxon>
        <taxon>Mucoromycota</taxon>
        <taxon>Mortierellomycotina</taxon>
        <taxon>Mortierellomycetes</taxon>
        <taxon>Mortierellales</taxon>
        <taxon>Mortierellaceae</taxon>
        <taxon>Actinomortierella</taxon>
    </lineage>
</organism>
<dbReference type="Proteomes" id="UP000807716">
    <property type="component" value="Unassembled WGS sequence"/>
</dbReference>
<feature type="active site" description="Proton acceptor" evidence="4">
    <location>
        <position position="338"/>
    </location>
</feature>
<keyword evidence="2 5" id="KW-0808">Transferase</keyword>
<evidence type="ECO:0000256" key="1">
    <source>
        <dbReference type="ARBA" id="ARBA00005232"/>
    </source>
</evidence>
<comment type="caution">
    <text evidence="7">The sequence shown here is derived from an EMBL/GenBank/DDBJ whole genome shotgun (WGS) entry which is preliminary data.</text>
</comment>
<dbReference type="PANTHER" id="PTHR22589">
    <property type="entry name" value="CARNITINE O-ACYLTRANSFERASE"/>
    <property type="match status" value="1"/>
</dbReference>
<evidence type="ECO:0000259" key="6">
    <source>
        <dbReference type="Pfam" id="PF00755"/>
    </source>
</evidence>
<name>A0A9P6PUG9_9FUNG</name>
<keyword evidence="8" id="KW-1185">Reference proteome</keyword>
<dbReference type="InterPro" id="IPR042231">
    <property type="entry name" value="Cho/carn_acyl_trans_2"/>
</dbReference>
<dbReference type="SUPFAM" id="SSF52777">
    <property type="entry name" value="CoA-dependent acyltransferases"/>
    <property type="match status" value="2"/>
</dbReference>